<dbReference type="GO" id="GO:0003924">
    <property type="term" value="F:GTPase activity"/>
    <property type="evidence" value="ECO:0007669"/>
    <property type="project" value="InterPro"/>
</dbReference>
<dbReference type="NCBIfam" id="NF006958">
    <property type="entry name" value="PRK09435.1"/>
    <property type="match status" value="1"/>
</dbReference>
<dbReference type="SUPFAM" id="SSF52540">
    <property type="entry name" value="P-loop containing nucleoside triphosphate hydrolases"/>
    <property type="match status" value="1"/>
</dbReference>
<proteinExistence type="inferred from homology"/>
<feature type="domain" description="AAA+ ATPase" evidence="2">
    <location>
        <begin position="47"/>
        <end position="263"/>
    </location>
</feature>
<gene>
    <name evidence="3" type="primary">meaB</name>
    <name evidence="3" type="ORF">JCR33_02145</name>
</gene>
<dbReference type="InterPro" id="IPR027417">
    <property type="entry name" value="P-loop_NTPase"/>
</dbReference>
<sequence>MTDLARRVAAGERAALARAITLVESRRPERRREGSDLVQALIERTGKAIRVGITGVPGVGKSTLIDALGMRLIEEGHRVAVLAIDPSSTRTGGAILGDKTRMTHLATADAAFIRPSPSAGSLGGVAARTREAMLLTEAAGFDVVIVETVGVGQSETAVAEMVDTFVALMLPGAGDELQGIKKGLLERADIIAVNKADGANVHAARRAAAELLSAVKILASETTPTILTLSAATGDRLDALWTAILAHRDGLAADGRLDARRREQGVTWMRDMVRDGLEDYLAAHAGAARAEAETAVREGRLAPSLAARSILDLLP</sequence>
<comment type="similarity">
    <text evidence="1">Belongs to the SIMIBI class G3E GTPase family. ArgK/MeaB subfamily.</text>
</comment>
<dbReference type="Gene3D" id="3.40.50.300">
    <property type="entry name" value="P-loop containing nucleotide triphosphate hydrolases"/>
    <property type="match status" value="1"/>
</dbReference>
<accession>A0A934IDC5</accession>
<dbReference type="Proteomes" id="UP000609531">
    <property type="component" value="Unassembled WGS sequence"/>
</dbReference>
<keyword evidence="3" id="KW-0378">Hydrolase</keyword>
<dbReference type="AlphaFoldDB" id="A0A934IDC5"/>
<dbReference type="GO" id="GO:0005525">
    <property type="term" value="F:GTP binding"/>
    <property type="evidence" value="ECO:0007669"/>
    <property type="project" value="InterPro"/>
</dbReference>
<comment type="caution">
    <text evidence="3">The sequence shown here is derived from an EMBL/GenBank/DDBJ whole genome shotgun (WGS) entry which is preliminary data.</text>
</comment>
<organism evidence="3 4">
    <name type="scientific">Acuticoccus mangrovi</name>
    <dbReference type="NCBI Taxonomy" id="2796142"/>
    <lineage>
        <taxon>Bacteria</taxon>
        <taxon>Pseudomonadati</taxon>
        <taxon>Pseudomonadota</taxon>
        <taxon>Alphaproteobacteria</taxon>
        <taxon>Hyphomicrobiales</taxon>
        <taxon>Amorphaceae</taxon>
        <taxon>Acuticoccus</taxon>
    </lineage>
</organism>
<dbReference type="Pfam" id="PF03308">
    <property type="entry name" value="MeaB"/>
    <property type="match status" value="1"/>
</dbReference>
<keyword evidence="4" id="KW-1185">Reference proteome</keyword>
<dbReference type="EC" id="3.6.5.-" evidence="3"/>
<dbReference type="InterPro" id="IPR005129">
    <property type="entry name" value="GTPase_ArgK"/>
</dbReference>
<name>A0A934IDC5_9HYPH</name>
<dbReference type="SMART" id="SM00382">
    <property type="entry name" value="AAA"/>
    <property type="match status" value="1"/>
</dbReference>
<dbReference type="EMBL" id="JAEKJA010000001">
    <property type="protein sequence ID" value="MBJ3774468.1"/>
    <property type="molecule type" value="Genomic_DNA"/>
</dbReference>
<dbReference type="CDD" id="cd03114">
    <property type="entry name" value="MMAA-like"/>
    <property type="match status" value="1"/>
</dbReference>
<dbReference type="NCBIfam" id="TIGR00750">
    <property type="entry name" value="lao"/>
    <property type="match status" value="1"/>
</dbReference>
<dbReference type="GO" id="GO:0005737">
    <property type="term" value="C:cytoplasm"/>
    <property type="evidence" value="ECO:0007669"/>
    <property type="project" value="TreeGrafter"/>
</dbReference>
<dbReference type="PANTHER" id="PTHR23408:SF3">
    <property type="entry name" value="METHYLMALONIC ACIDURIA TYPE A PROTEIN, MITOCHONDRIAL"/>
    <property type="match status" value="1"/>
</dbReference>
<evidence type="ECO:0000259" key="2">
    <source>
        <dbReference type="SMART" id="SM00382"/>
    </source>
</evidence>
<dbReference type="Gene3D" id="1.20.5.170">
    <property type="match status" value="1"/>
</dbReference>
<evidence type="ECO:0000313" key="3">
    <source>
        <dbReference type="EMBL" id="MBJ3774468.1"/>
    </source>
</evidence>
<dbReference type="PANTHER" id="PTHR23408">
    <property type="entry name" value="METHYLMALONYL-COA MUTASE"/>
    <property type="match status" value="1"/>
</dbReference>
<dbReference type="InterPro" id="IPR003593">
    <property type="entry name" value="AAA+_ATPase"/>
</dbReference>
<dbReference type="Gene3D" id="1.10.287.130">
    <property type="match status" value="1"/>
</dbReference>
<evidence type="ECO:0000313" key="4">
    <source>
        <dbReference type="Proteomes" id="UP000609531"/>
    </source>
</evidence>
<protein>
    <submittedName>
        <fullName evidence="3">Methylmalonyl Co-A mutase-associated GTPase MeaB</fullName>
        <ecNumber evidence="3">3.6.5.-</ecNumber>
    </submittedName>
</protein>
<evidence type="ECO:0000256" key="1">
    <source>
        <dbReference type="ARBA" id="ARBA00009625"/>
    </source>
</evidence>
<reference evidence="3" key="1">
    <citation type="submission" date="2020-12" db="EMBL/GenBank/DDBJ databases">
        <title>Bacterial taxonomy.</title>
        <authorList>
            <person name="Pan X."/>
        </authorList>
    </citation>
    <scope>NUCLEOTIDE SEQUENCE</scope>
    <source>
        <strain evidence="3">B2012</strain>
    </source>
</reference>